<dbReference type="EMBL" id="CDRZ01000040">
    <property type="protein sequence ID" value="CEO87919.1"/>
    <property type="molecule type" value="Genomic_DNA"/>
</dbReference>
<organism evidence="2 3">
    <name type="scientific">Syntrophaceticus schinkii</name>
    <dbReference type="NCBI Taxonomy" id="499207"/>
    <lineage>
        <taxon>Bacteria</taxon>
        <taxon>Bacillati</taxon>
        <taxon>Bacillota</taxon>
        <taxon>Clostridia</taxon>
        <taxon>Thermoanaerobacterales</taxon>
        <taxon>Thermoanaerobacterales Family III. Incertae Sedis</taxon>
        <taxon>Syntrophaceticus</taxon>
    </lineage>
</organism>
<feature type="transmembrane region" description="Helical" evidence="1">
    <location>
        <begin position="49"/>
        <end position="67"/>
    </location>
</feature>
<keyword evidence="3" id="KW-1185">Reference proteome</keyword>
<name>A0A0B7MBN3_9FIRM</name>
<reference evidence="3" key="1">
    <citation type="submission" date="2015-01" db="EMBL/GenBank/DDBJ databases">
        <authorList>
            <person name="Manzoor Shahid"/>
            <person name="Zubair Saima"/>
        </authorList>
    </citation>
    <scope>NUCLEOTIDE SEQUENCE [LARGE SCALE GENOMIC DNA]</scope>
    <source>
        <strain evidence="3">Sp3</strain>
    </source>
</reference>
<protein>
    <submittedName>
        <fullName evidence="2">Phosphatidate cytidylyltransferase</fullName>
    </submittedName>
</protein>
<keyword evidence="2" id="KW-0548">Nucleotidyltransferase</keyword>
<evidence type="ECO:0000313" key="2">
    <source>
        <dbReference type="EMBL" id="CEO87919.1"/>
    </source>
</evidence>
<dbReference type="RefSeq" id="WP_198142126.1">
    <property type="nucleotide sequence ID" value="NZ_CDRZ01000040.1"/>
</dbReference>
<dbReference type="Proteomes" id="UP000046155">
    <property type="component" value="Unassembled WGS sequence"/>
</dbReference>
<dbReference type="AlphaFoldDB" id="A0A0B7MBN3"/>
<sequence>MFTVSLISVLIVLLINGNVAWYTSLTIAVLTAAASSIVELYTRKGMDTITCPFAAAAVLLPLVHLWGA</sequence>
<proteinExistence type="predicted"/>
<dbReference type="GO" id="GO:0016779">
    <property type="term" value="F:nucleotidyltransferase activity"/>
    <property type="evidence" value="ECO:0007669"/>
    <property type="project" value="UniProtKB-KW"/>
</dbReference>
<keyword evidence="1" id="KW-0472">Membrane</keyword>
<evidence type="ECO:0000313" key="3">
    <source>
        <dbReference type="Proteomes" id="UP000046155"/>
    </source>
</evidence>
<keyword evidence="1" id="KW-1133">Transmembrane helix</keyword>
<evidence type="ECO:0000256" key="1">
    <source>
        <dbReference type="SAM" id="Phobius"/>
    </source>
</evidence>
<keyword evidence="1" id="KW-0812">Transmembrane</keyword>
<keyword evidence="2" id="KW-0808">Transferase</keyword>
<gene>
    <name evidence="2" type="ORF">SSCH_1340015</name>
</gene>
<accession>A0A0B7MBN3</accession>